<sequence>MKAIVKSLAGEGATLQDVPTLTTAPFGHVLIKVQSVAICGTDFHVYSWDAWAAGRVKPPVIMGHEFSGTIVEVGEGVTSLKVGDFVSGESHKVCGHCLQCRTGQGHVCRNTQIFGVDTDGCFREFFAVPEASVIKNDPRIPPHIACLQDPLGNAVHAAMQGELAGRSVAVLGCGPIGLFGVAVCRALGAGVVFASDTSRYRLELAQKVGADHLFQIPGDDLEAAVLDTTDGQGVDVVLEMSGAPPAIQQAMRLARPGGRVSLMGIPSRPVELRISEDIIFKGLTLHGVVGRRLYETWTTMQSLLANNRINVEPILTHHLPFADFEQGMDLMRSGQCGKVVLDVSTAD</sequence>
<dbReference type="NCBIfam" id="NF003808">
    <property type="entry name" value="PRK05396.1"/>
    <property type="match status" value="1"/>
</dbReference>
<dbReference type="InterPro" id="IPR011032">
    <property type="entry name" value="GroES-like_sf"/>
</dbReference>
<comment type="cofactor">
    <cofactor evidence="4">
        <name>Zn(2+)</name>
        <dbReference type="ChEBI" id="CHEBI:29105"/>
    </cofactor>
</comment>
<name>A0A7W9SQE6_ARMRO</name>
<evidence type="ECO:0000313" key="7">
    <source>
        <dbReference type="Proteomes" id="UP000520814"/>
    </source>
</evidence>
<dbReference type="InterPro" id="IPR020843">
    <property type="entry name" value="ER"/>
</dbReference>
<dbReference type="GO" id="GO:0008743">
    <property type="term" value="F:L-threonine 3-dehydrogenase activity"/>
    <property type="evidence" value="ECO:0007669"/>
    <property type="project" value="UniProtKB-EC"/>
</dbReference>
<reference evidence="6 7" key="1">
    <citation type="submission" date="2020-08" db="EMBL/GenBank/DDBJ databases">
        <title>Genomic Encyclopedia of Type Strains, Phase IV (KMG-IV): sequencing the most valuable type-strain genomes for metagenomic binning, comparative biology and taxonomic classification.</title>
        <authorList>
            <person name="Goeker M."/>
        </authorList>
    </citation>
    <scope>NUCLEOTIDE SEQUENCE [LARGE SCALE GENOMIC DNA]</scope>
    <source>
        <strain evidence="6 7">DSM 23562</strain>
    </source>
</reference>
<dbReference type="PANTHER" id="PTHR43401">
    <property type="entry name" value="L-THREONINE 3-DEHYDROGENASE"/>
    <property type="match status" value="1"/>
</dbReference>
<dbReference type="Proteomes" id="UP000520814">
    <property type="component" value="Unassembled WGS sequence"/>
</dbReference>
<keyword evidence="7" id="KW-1185">Reference proteome</keyword>
<dbReference type="PROSITE" id="PS00059">
    <property type="entry name" value="ADH_ZINC"/>
    <property type="match status" value="1"/>
</dbReference>
<dbReference type="InterPro" id="IPR013154">
    <property type="entry name" value="ADH-like_N"/>
</dbReference>
<evidence type="ECO:0000256" key="4">
    <source>
        <dbReference type="RuleBase" id="RU361277"/>
    </source>
</evidence>
<dbReference type="GO" id="GO:0008270">
    <property type="term" value="F:zinc ion binding"/>
    <property type="evidence" value="ECO:0007669"/>
    <property type="project" value="InterPro"/>
</dbReference>
<dbReference type="InterPro" id="IPR013149">
    <property type="entry name" value="ADH-like_C"/>
</dbReference>
<dbReference type="InterPro" id="IPR036291">
    <property type="entry name" value="NAD(P)-bd_dom_sf"/>
</dbReference>
<evidence type="ECO:0000256" key="3">
    <source>
        <dbReference type="ARBA" id="ARBA00023002"/>
    </source>
</evidence>
<dbReference type="Gene3D" id="3.40.50.720">
    <property type="entry name" value="NAD(P)-binding Rossmann-like Domain"/>
    <property type="match status" value="1"/>
</dbReference>
<keyword evidence="2 4" id="KW-0862">Zinc</keyword>
<dbReference type="EMBL" id="JACHGW010000002">
    <property type="protein sequence ID" value="MBB6050545.1"/>
    <property type="molecule type" value="Genomic_DNA"/>
</dbReference>
<dbReference type="EC" id="1.1.1.103" evidence="6"/>
<dbReference type="PANTHER" id="PTHR43401:SF2">
    <property type="entry name" value="L-THREONINE 3-DEHYDROGENASE"/>
    <property type="match status" value="1"/>
</dbReference>
<feature type="domain" description="Enoyl reductase (ER)" evidence="5">
    <location>
        <begin position="10"/>
        <end position="341"/>
    </location>
</feature>
<protein>
    <submittedName>
        <fullName evidence="6">Threonine 3-dehydrogenase</fullName>
        <ecNumber evidence="6">1.1.1.103</ecNumber>
    </submittedName>
</protein>
<dbReference type="SMART" id="SM00829">
    <property type="entry name" value="PKS_ER"/>
    <property type="match status" value="1"/>
</dbReference>
<comment type="similarity">
    <text evidence="4">Belongs to the zinc-containing alcohol dehydrogenase family.</text>
</comment>
<dbReference type="InterPro" id="IPR002328">
    <property type="entry name" value="ADH_Zn_CS"/>
</dbReference>
<proteinExistence type="inferred from homology"/>
<dbReference type="Pfam" id="PF00107">
    <property type="entry name" value="ADH_zinc_N"/>
    <property type="match status" value="1"/>
</dbReference>
<dbReference type="SUPFAM" id="SSF50129">
    <property type="entry name" value="GroES-like"/>
    <property type="match status" value="1"/>
</dbReference>
<keyword evidence="3 6" id="KW-0560">Oxidoreductase</keyword>
<comment type="caution">
    <text evidence="6">The sequence shown here is derived from an EMBL/GenBank/DDBJ whole genome shotgun (WGS) entry which is preliminary data.</text>
</comment>
<dbReference type="RefSeq" id="WP_184195704.1">
    <property type="nucleotide sequence ID" value="NZ_JACHGW010000002.1"/>
</dbReference>
<gene>
    <name evidence="6" type="ORF">HNQ39_002336</name>
</gene>
<dbReference type="AlphaFoldDB" id="A0A7W9SQE6"/>
<evidence type="ECO:0000256" key="1">
    <source>
        <dbReference type="ARBA" id="ARBA00022723"/>
    </source>
</evidence>
<dbReference type="SUPFAM" id="SSF51735">
    <property type="entry name" value="NAD(P)-binding Rossmann-fold domains"/>
    <property type="match status" value="1"/>
</dbReference>
<organism evidence="6 7">
    <name type="scientific">Armatimonas rosea</name>
    <dbReference type="NCBI Taxonomy" id="685828"/>
    <lineage>
        <taxon>Bacteria</taxon>
        <taxon>Bacillati</taxon>
        <taxon>Armatimonadota</taxon>
        <taxon>Armatimonadia</taxon>
        <taxon>Armatimonadales</taxon>
        <taxon>Armatimonadaceae</taxon>
        <taxon>Armatimonas</taxon>
    </lineage>
</organism>
<dbReference type="InterPro" id="IPR050129">
    <property type="entry name" value="Zn_alcohol_dh"/>
</dbReference>
<keyword evidence="1 4" id="KW-0479">Metal-binding</keyword>
<dbReference type="Gene3D" id="3.90.180.10">
    <property type="entry name" value="Medium-chain alcohol dehydrogenases, catalytic domain"/>
    <property type="match status" value="1"/>
</dbReference>
<dbReference type="Pfam" id="PF08240">
    <property type="entry name" value="ADH_N"/>
    <property type="match status" value="1"/>
</dbReference>
<evidence type="ECO:0000256" key="2">
    <source>
        <dbReference type="ARBA" id="ARBA00022833"/>
    </source>
</evidence>
<evidence type="ECO:0000259" key="5">
    <source>
        <dbReference type="SMART" id="SM00829"/>
    </source>
</evidence>
<accession>A0A7W9SQE6</accession>
<evidence type="ECO:0000313" key="6">
    <source>
        <dbReference type="EMBL" id="MBB6050545.1"/>
    </source>
</evidence>